<dbReference type="KEGG" id="ela:UCREL1_740"/>
<dbReference type="OrthoDB" id="5347061at2759"/>
<evidence type="ECO:0000313" key="2">
    <source>
        <dbReference type="EMBL" id="EMR72209.1"/>
    </source>
</evidence>
<sequence length="650" mass="73267">MSLCSVCQRFYIRDLLDDGMPQDIPHHKSLETLERSAATCSLCKLFLGDIKTTINGYKETHELSSTIEEAIWGSTSLFVRGIPSYAQDDYDVKTLGFKLRLGSLDVPEGLKIYWYYSVYLDNPDDESIAEIKDLIPGRNIGPPEEATPLVKRWIENCERNHSTCHQSSGPLPTRVLDVGQDGDIPRLIQTSGQIAPYLTLSHCWGPDPGAIIRTEWGTIEDRLHGIPMSSLPNTFASAVQITRSLGIQYLWIDSLCIIQDDKEDWERESARMGDIYEQAFATIAATGSPGPHVGCFIPRVHTNHPSVPFSKKSPARVRIRPRPRGFIDLRESPLQRRAWVSQERALSRRTIHYDRDQILFECDELRATEDCISPDEYEVAKAWDKFRPFYDAQDGHPGGNFIWDWYGMVEDYTARALTQGGDKLPAVSGIAKIMEQKTGESYVAGLWRGHLEFGLLWTRKVTNWLTLPSPDCGFRAPSWSWASLDGEIAMENLSKGDAMECAVENIQAETTPLGLDSHGKLASGILTLTGRVKAIDPRLDPQSPEWNTAFVFSRNRETEPGDILTCEGKAIGEGLFDREFEQSHQAKPLYCLEVLRRASWRHRWYGLILEAAEKPGEFRRVGYARDLGDSLMPSYGEWFAGTEPCTISIL</sequence>
<keyword evidence="3" id="KW-1185">Reference proteome</keyword>
<accession>M7SZZ8</accession>
<gene>
    <name evidence="2" type="ORF">UCREL1_740</name>
</gene>
<reference evidence="3" key="1">
    <citation type="journal article" date="2013" name="Genome Announc.">
        <title>Draft genome sequence of the grapevine dieback fungus Eutypa lata UCR-EL1.</title>
        <authorList>
            <person name="Blanco-Ulate B."/>
            <person name="Rolshausen P.E."/>
            <person name="Cantu D."/>
        </authorList>
    </citation>
    <scope>NUCLEOTIDE SEQUENCE [LARGE SCALE GENOMIC DNA]</scope>
    <source>
        <strain evidence="3">UCR-EL1</strain>
    </source>
</reference>
<dbReference type="STRING" id="1287681.M7SZZ8"/>
<protein>
    <submittedName>
        <fullName evidence="2">Putative heterokaryon incompatibility protein</fullName>
    </submittedName>
</protein>
<evidence type="ECO:0000259" key="1">
    <source>
        <dbReference type="Pfam" id="PF06985"/>
    </source>
</evidence>
<dbReference type="eggNOG" id="ENOG502SN86">
    <property type="taxonomic scope" value="Eukaryota"/>
</dbReference>
<dbReference type="Pfam" id="PF06985">
    <property type="entry name" value="HET"/>
    <property type="match status" value="1"/>
</dbReference>
<evidence type="ECO:0000313" key="3">
    <source>
        <dbReference type="Proteomes" id="UP000012174"/>
    </source>
</evidence>
<dbReference type="PANTHER" id="PTHR33112:SF8">
    <property type="entry name" value="HETEROKARYON INCOMPATIBILITY DOMAIN-CONTAINING PROTEIN"/>
    <property type="match status" value="1"/>
</dbReference>
<dbReference type="PANTHER" id="PTHR33112">
    <property type="entry name" value="DOMAIN PROTEIN, PUTATIVE-RELATED"/>
    <property type="match status" value="1"/>
</dbReference>
<dbReference type="HOGENOM" id="CLU_002639_2_12_1"/>
<dbReference type="AlphaFoldDB" id="M7SZZ8"/>
<organism evidence="2 3">
    <name type="scientific">Eutypa lata (strain UCR-EL1)</name>
    <name type="common">Grapevine dieback disease fungus</name>
    <name type="synonym">Eutypa armeniacae</name>
    <dbReference type="NCBI Taxonomy" id="1287681"/>
    <lineage>
        <taxon>Eukaryota</taxon>
        <taxon>Fungi</taxon>
        <taxon>Dikarya</taxon>
        <taxon>Ascomycota</taxon>
        <taxon>Pezizomycotina</taxon>
        <taxon>Sordariomycetes</taxon>
        <taxon>Xylariomycetidae</taxon>
        <taxon>Xylariales</taxon>
        <taxon>Diatrypaceae</taxon>
        <taxon>Eutypa</taxon>
    </lineage>
</organism>
<dbReference type="EMBL" id="KB705488">
    <property type="protein sequence ID" value="EMR72209.1"/>
    <property type="molecule type" value="Genomic_DNA"/>
</dbReference>
<proteinExistence type="predicted"/>
<dbReference type="OMA" id="LWECRES"/>
<name>M7SZZ8_EUTLA</name>
<dbReference type="Proteomes" id="UP000012174">
    <property type="component" value="Unassembled WGS sequence"/>
</dbReference>
<dbReference type="InterPro" id="IPR010730">
    <property type="entry name" value="HET"/>
</dbReference>
<feature type="domain" description="Heterokaryon incompatibility" evidence="1">
    <location>
        <begin position="197"/>
        <end position="343"/>
    </location>
</feature>